<evidence type="ECO:0000256" key="3">
    <source>
        <dbReference type="ARBA" id="ARBA00022448"/>
    </source>
</evidence>
<dbReference type="GO" id="GO:0005886">
    <property type="term" value="C:plasma membrane"/>
    <property type="evidence" value="ECO:0007669"/>
    <property type="project" value="UniProtKB-SubCell"/>
</dbReference>
<dbReference type="Proteomes" id="UP000294919">
    <property type="component" value="Unassembled WGS sequence"/>
</dbReference>
<keyword evidence="4 10" id="KW-1003">Cell membrane</keyword>
<dbReference type="AlphaFoldDB" id="A0A4R2LJB4"/>
<dbReference type="InterPro" id="IPR004692">
    <property type="entry name" value="SecG"/>
</dbReference>
<accession>A0A4R2LJB4</accession>
<dbReference type="GO" id="GO:0043952">
    <property type="term" value="P:protein transport by the Sec complex"/>
    <property type="evidence" value="ECO:0007669"/>
    <property type="project" value="TreeGrafter"/>
</dbReference>
<organism evidence="11 12">
    <name type="scientific">Marinisporobacter balticus</name>
    <dbReference type="NCBI Taxonomy" id="2018667"/>
    <lineage>
        <taxon>Bacteria</taxon>
        <taxon>Bacillati</taxon>
        <taxon>Bacillota</taxon>
        <taxon>Clostridia</taxon>
        <taxon>Peptostreptococcales</taxon>
        <taxon>Thermotaleaceae</taxon>
        <taxon>Marinisporobacter</taxon>
    </lineage>
</organism>
<evidence type="ECO:0000256" key="7">
    <source>
        <dbReference type="ARBA" id="ARBA00022989"/>
    </source>
</evidence>
<evidence type="ECO:0000256" key="2">
    <source>
        <dbReference type="ARBA" id="ARBA00008445"/>
    </source>
</evidence>
<feature type="transmembrane region" description="Helical" evidence="10">
    <location>
        <begin position="54"/>
        <end position="76"/>
    </location>
</feature>
<keyword evidence="5 10" id="KW-0812">Transmembrane</keyword>
<dbReference type="PRINTS" id="PR01651">
    <property type="entry name" value="SECGEXPORT"/>
</dbReference>
<evidence type="ECO:0000313" key="12">
    <source>
        <dbReference type="Proteomes" id="UP000294919"/>
    </source>
</evidence>
<keyword evidence="8 10" id="KW-0811">Translocation</keyword>
<dbReference type="PANTHER" id="PTHR34182">
    <property type="entry name" value="PROTEIN-EXPORT MEMBRANE PROTEIN SECG"/>
    <property type="match status" value="1"/>
</dbReference>
<dbReference type="GO" id="GO:0065002">
    <property type="term" value="P:intracellular protein transmembrane transport"/>
    <property type="evidence" value="ECO:0007669"/>
    <property type="project" value="TreeGrafter"/>
</dbReference>
<dbReference type="EMBL" id="SLWV01000002">
    <property type="protein sequence ID" value="TCO79455.1"/>
    <property type="molecule type" value="Genomic_DNA"/>
</dbReference>
<comment type="function">
    <text evidence="10">Involved in protein export. Participates in an early event of protein translocation.</text>
</comment>
<dbReference type="GO" id="GO:0015450">
    <property type="term" value="F:protein-transporting ATPase activity"/>
    <property type="evidence" value="ECO:0007669"/>
    <property type="project" value="UniProtKB-UniRule"/>
</dbReference>
<evidence type="ECO:0000256" key="1">
    <source>
        <dbReference type="ARBA" id="ARBA00004651"/>
    </source>
</evidence>
<dbReference type="NCBIfam" id="TIGR00810">
    <property type="entry name" value="secG"/>
    <property type="match status" value="1"/>
</dbReference>
<comment type="subcellular location">
    <subcellularLocation>
        <location evidence="1 10">Cell membrane</location>
        <topology evidence="1 10">Multi-pass membrane protein</topology>
    </subcellularLocation>
</comment>
<dbReference type="PANTHER" id="PTHR34182:SF1">
    <property type="entry name" value="PROTEIN-EXPORT MEMBRANE PROTEIN SECG"/>
    <property type="match status" value="1"/>
</dbReference>
<evidence type="ECO:0000313" key="11">
    <source>
        <dbReference type="EMBL" id="TCO79455.1"/>
    </source>
</evidence>
<dbReference type="OrthoDB" id="1708246at2"/>
<sequence>MGKTVLMIIQVIASLILIASILLQSGKSAGLSGSIAGGAEQLMGKHKGRSYETLLSKATTVGAVVFIITSVVLVYIQKQ</sequence>
<reference evidence="11 12" key="1">
    <citation type="submission" date="2019-03" db="EMBL/GenBank/DDBJ databases">
        <title>Genomic Encyclopedia of Type Strains, Phase IV (KMG-IV): sequencing the most valuable type-strain genomes for metagenomic binning, comparative biology and taxonomic classification.</title>
        <authorList>
            <person name="Goeker M."/>
        </authorList>
    </citation>
    <scope>NUCLEOTIDE SEQUENCE [LARGE SCALE GENOMIC DNA]</scope>
    <source>
        <strain evidence="11 12">DSM 102940</strain>
    </source>
</reference>
<comment type="similarity">
    <text evidence="2 10">Belongs to the SecG family.</text>
</comment>
<proteinExistence type="inferred from homology"/>
<dbReference type="GO" id="GO:0009306">
    <property type="term" value="P:protein secretion"/>
    <property type="evidence" value="ECO:0007669"/>
    <property type="project" value="UniProtKB-UniRule"/>
</dbReference>
<keyword evidence="6 10" id="KW-0653">Protein transport</keyword>
<evidence type="ECO:0000256" key="6">
    <source>
        <dbReference type="ARBA" id="ARBA00022927"/>
    </source>
</evidence>
<comment type="caution">
    <text evidence="11">The sequence shown here is derived from an EMBL/GenBank/DDBJ whole genome shotgun (WGS) entry which is preliminary data.</text>
</comment>
<keyword evidence="7 10" id="KW-1133">Transmembrane helix</keyword>
<evidence type="ECO:0000256" key="8">
    <source>
        <dbReference type="ARBA" id="ARBA00023010"/>
    </source>
</evidence>
<gene>
    <name evidence="11" type="ORF">EV214_102175</name>
</gene>
<keyword evidence="9 10" id="KW-0472">Membrane</keyword>
<protein>
    <recommendedName>
        <fullName evidence="10">Protein-export membrane protein SecG</fullName>
    </recommendedName>
</protein>
<keyword evidence="12" id="KW-1185">Reference proteome</keyword>
<evidence type="ECO:0000256" key="4">
    <source>
        <dbReference type="ARBA" id="ARBA00022475"/>
    </source>
</evidence>
<keyword evidence="3 10" id="KW-0813">Transport</keyword>
<comment type="caution">
    <text evidence="10">Lacks conserved residue(s) required for the propagation of feature annotation.</text>
</comment>
<dbReference type="RefSeq" id="WP_132242352.1">
    <property type="nucleotide sequence ID" value="NZ_SLWV01000002.1"/>
</dbReference>
<evidence type="ECO:0000256" key="10">
    <source>
        <dbReference type="RuleBase" id="RU365087"/>
    </source>
</evidence>
<evidence type="ECO:0000256" key="9">
    <source>
        <dbReference type="ARBA" id="ARBA00023136"/>
    </source>
</evidence>
<evidence type="ECO:0000256" key="5">
    <source>
        <dbReference type="ARBA" id="ARBA00022692"/>
    </source>
</evidence>
<name>A0A4R2LJB4_9FIRM</name>
<dbReference type="Pfam" id="PF03840">
    <property type="entry name" value="SecG"/>
    <property type="match status" value="1"/>
</dbReference>